<dbReference type="Pfam" id="PF01207">
    <property type="entry name" value="Dus"/>
    <property type="match status" value="1"/>
</dbReference>
<evidence type="ECO:0000256" key="11">
    <source>
        <dbReference type="ARBA" id="ARBA00048802"/>
    </source>
</evidence>
<dbReference type="InterPro" id="IPR024036">
    <property type="entry name" value="tRNA-dHydroUridine_Synthase_C"/>
</dbReference>
<keyword evidence="15" id="KW-1185">Reference proteome</keyword>
<evidence type="ECO:0000256" key="6">
    <source>
        <dbReference type="ARBA" id="ARBA00022694"/>
    </source>
</evidence>
<dbReference type="Proteomes" id="UP001177160">
    <property type="component" value="Unassembled WGS sequence"/>
</dbReference>
<evidence type="ECO:0000256" key="5">
    <source>
        <dbReference type="ARBA" id="ARBA00022643"/>
    </source>
</evidence>
<evidence type="ECO:0000313" key="15">
    <source>
        <dbReference type="Proteomes" id="UP001177160"/>
    </source>
</evidence>
<comment type="function">
    <text evidence="2 12">Catalyzes the synthesis of 5,6-dihydrouridine (D), a modified base found in the D-loop of most tRNAs, via the reduction of the C5-C6 double bond in target uridines.</text>
</comment>
<dbReference type="EC" id="1.3.1.-" evidence="12"/>
<comment type="cofactor">
    <cofactor evidence="1 12">
        <name>FMN</name>
        <dbReference type="ChEBI" id="CHEBI:58210"/>
    </cofactor>
</comment>
<dbReference type="InterPro" id="IPR018517">
    <property type="entry name" value="tRNA_hU_synthase_CS"/>
</dbReference>
<dbReference type="PROSITE" id="PS01136">
    <property type="entry name" value="UPF0034"/>
    <property type="match status" value="1"/>
</dbReference>
<keyword evidence="9 12" id="KW-0560">Oxidoreductase</keyword>
<gene>
    <name evidence="14" type="primary">dusB</name>
    <name evidence="14" type="ORF">N7548_00990</name>
</gene>
<evidence type="ECO:0000256" key="3">
    <source>
        <dbReference type="ARBA" id="ARBA00022555"/>
    </source>
</evidence>
<dbReference type="InterPro" id="IPR004652">
    <property type="entry name" value="DusB-like"/>
</dbReference>
<keyword evidence="8" id="KW-0694">RNA-binding</keyword>
<evidence type="ECO:0000256" key="9">
    <source>
        <dbReference type="ARBA" id="ARBA00023002"/>
    </source>
</evidence>
<comment type="catalytic activity">
    <reaction evidence="10">
        <text>a 5,6-dihydrouridine in tRNA + NADP(+) = a uridine in tRNA + NADPH + H(+)</text>
        <dbReference type="Rhea" id="RHEA:23624"/>
        <dbReference type="Rhea" id="RHEA-COMP:13339"/>
        <dbReference type="Rhea" id="RHEA-COMP:13887"/>
        <dbReference type="ChEBI" id="CHEBI:15378"/>
        <dbReference type="ChEBI" id="CHEBI:57783"/>
        <dbReference type="ChEBI" id="CHEBI:58349"/>
        <dbReference type="ChEBI" id="CHEBI:65315"/>
        <dbReference type="ChEBI" id="CHEBI:74443"/>
    </reaction>
</comment>
<evidence type="ECO:0000256" key="8">
    <source>
        <dbReference type="ARBA" id="ARBA00022884"/>
    </source>
</evidence>
<keyword evidence="3" id="KW-0820">tRNA-binding</keyword>
<comment type="similarity">
    <text evidence="12">Belongs to the dus family.</text>
</comment>
<dbReference type="EMBL" id="JAOVQM010000001">
    <property type="protein sequence ID" value="MCV2231401.1"/>
    <property type="molecule type" value="Genomic_DNA"/>
</dbReference>
<reference evidence="14" key="1">
    <citation type="submission" date="2022-09" db="EMBL/GenBank/DDBJ databases">
        <title>Novel Mycoplasma species identified in domestic and wild animals.</title>
        <authorList>
            <person name="Volokhov D.V."/>
            <person name="Furtak V.A."/>
            <person name="Zagorodnyaya T.A."/>
        </authorList>
    </citation>
    <scope>NUCLEOTIDE SEQUENCE</scope>
    <source>
        <strain evidence="14">Oakley</strain>
    </source>
</reference>
<keyword evidence="7" id="KW-0521">NADP</keyword>
<dbReference type="GO" id="GO:0016491">
    <property type="term" value="F:oxidoreductase activity"/>
    <property type="evidence" value="ECO:0007669"/>
    <property type="project" value="UniProtKB-KW"/>
</dbReference>
<dbReference type="Gene3D" id="3.20.20.70">
    <property type="entry name" value="Aldolase class I"/>
    <property type="match status" value="1"/>
</dbReference>
<sequence length="334" mass="36726">MGFKIDKIQVDSNVVLAPMAGVSNASFRLISRNLGAGVVFAEMVSDKGLTHDNEKTKDLLTSVPGEHPYAQQIFGSDIETMVEAAKYVDQHTDCDIIDINMGCPVPKVAQRAQAGAALLKDPDKVYDIIKAIKANVSKPVTVKIRAGWDHTCINAVEIARKAEAAGASAITIHGRTRSQMYTGLADLEVIKAVKAAVKIPVIGNGDIKDGPSAKRMLDYTGVDAVMVGRAALGNPWIFYEINHYLQTGEEAPRPSLTEIKQMILEHGKSLMDLKGEHLAMLQMRGQGTWYFKGLHNAKETKDKLSKVKTWSEFVEIINTYFDQEIENQKEMTLI</sequence>
<protein>
    <recommendedName>
        <fullName evidence="12">tRNA-dihydrouridine synthase</fullName>
        <ecNumber evidence="12">1.3.1.-</ecNumber>
    </recommendedName>
</protein>
<keyword evidence="4 12" id="KW-0285">Flavoprotein</keyword>
<accession>A0ABT2Y3T8</accession>
<keyword evidence="6 12" id="KW-0819">tRNA processing</keyword>
<dbReference type="PANTHER" id="PTHR45846:SF1">
    <property type="entry name" value="TRNA-DIHYDROURIDINE(47) SYNTHASE [NAD(P)(+)]-LIKE"/>
    <property type="match status" value="1"/>
</dbReference>
<dbReference type="Gene3D" id="1.10.1200.80">
    <property type="entry name" value="Putative flavin oxidoreducatase, domain 2"/>
    <property type="match status" value="1"/>
</dbReference>
<dbReference type="SUPFAM" id="SSF51395">
    <property type="entry name" value="FMN-linked oxidoreductases"/>
    <property type="match status" value="1"/>
</dbReference>
<evidence type="ECO:0000256" key="2">
    <source>
        <dbReference type="ARBA" id="ARBA00002790"/>
    </source>
</evidence>
<evidence type="ECO:0000259" key="13">
    <source>
        <dbReference type="Pfam" id="PF01207"/>
    </source>
</evidence>
<dbReference type="PIRSF" id="PIRSF006621">
    <property type="entry name" value="Dus"/>
    <property type="match status" value="1"/>
</dbReference>
<dbReference type="RefSeq" id="WP_263607513.1">
    <property type="nucleotide sequence ID" value="NZ_JAOVQM010000001.1"/>
</dbReference>
<evidence type="ECO:0000256" key="12">
    <source>
        <dbReference type="PIRNR" id="PIRNR006621"/>
    </source>
</evidence>
<dbReference type="NCBIfam" id="TIGR00737">
    <property type="entry name" value="nifR3_yhdG"/>
    <property type="match status" value="1"/>
</dbReference>
<dbReference type="InterPro" id="IPR035587">
    <property type="entry name" value="DUS-like_FMN-bd"/>
</dbReference>
<dbReference type="PANTHER" id="PTHR45846">
    <property type="entry name" value="TRNA-DIHYDROURIDINE(47) SYNTHASE [NAD(P)(+)]-LIKE"/>
    <property type="match status" value="1"/>
</dbReference>
<dbReference type="InterPro" id="IPR001269">
    <property type="entry name" value="DUS_fam"/>
</dbReference>
<proteinExistence type="inferred from homology"/>
<evidence type="ECO:0000256" key="7">
    <source>
        <dbReference type="ARBA" id="ARBA00022857"/>
    </source>
</evidence>
<comment type="caution">
    <text evidence="14">The sequence shown here is derived from an EMBL/GenBank/DDBJ whole genome shotgun (WGS) entry which is preliminary data.</text>
</comment>
<keyword evidence="5 12" id="KW-0288">FMN</keyword>
<organism evidence="14 15">
    <name type="scientific">Paracholeplasma manati</name>
    <dbReference type="NCBI Taxonomy" id="591373"/>
    <lineage>
        <taxon>Bacteria</taxon>
        <taxon>Bacillati</taxon>
        <taxon>Mycoplasmatota</taxon>
        <taxon>Mollicutes</taxon>
        <taxon>Acholeplasmatales</taxon>
        <taxon>Acholeplasmataceae</taxon>
        <taxon>Paracholeplasma</taxon>
    </lineage>
</organism>
<evidence type="ECO:0000313" key="14">
    <source>
        <dbReference type="EMBL" id="MCV2231401.1"/>
    </source>
</evidence>
<comment type="catalytic activity">
    <reaction evidence="11">
        <text>a 5,6-dihydrouridine in tRNA + NAD(+) = a uridine in tRNA + NADH + H(+)</text>
        <dbReference type="Rhea" id="RHEA:54452"/>
        <dbReference type="Rhea" id="RHEA-COMP:13339"/>
        <dbReference type="Rhea" id="RHEA-COMP:13887"/>
        <dbReference type="ChEBI" id="CHEBI:15378"/>
        <dbReference type="ChEBI" id="CHEBI:57540"/>
        <dbReference type="ChEBI" id="CHEBI:57945"/>
        <dbReference type="ChEBI" id="CHEBI:65315"/>
        <dbReference type="ChEBI" id="CHEBI:74443"/>
    </reaction>
</comment>
<evidence type="ECO:0000256" key="4">
    <source>
        <dbReference type="ARBA" id="ARBA00022630"/>
    </source>
</evidence>
<dbReference type="CDD" id="cd02801">
    <property type="entry name" value="DUS_like_FMN"/>
    <property type="match status" value="1"/>
</dbReference>
<evidence type="ECO:0000256" key="10">
    <source>
        <dbReference type="ARBA" id="ARBA00048205"/>
    </source>
</evidence>
<name>A0ABT2Y3T8_9MOLU</name>
<dbReference type="InterPro" id="IPR013785">
    <property type="entry name" value="Aldolase_TIM"/>
</dbReference>
<feature type="domain" description="DUS-like FMN-binding" evidence="13">
    <location>
        <begin position="16"/>
        <end position="318"/>
    </location>
</feature>
<evidence type="ECO:0000256" key="1">
    <source>
        <dbReference type="ARBA" id="ARBA00001917"/>
    </source>
</evidence>